<proteinExistence type="predicted"/>
<dbReference type="Pfam" id="PF00296">
    <property type="entry name" value="Bac_luciferase"/>
    <property type="match status" value="1"/>
</dbReference>
<evidence type="ECO:0000259" key="2">
    <source>
        <dbReference type="Pfam" id="PF00296"/>
    </source>
</evidence>
<dbReference type="EMBL" id="CP042829">
    <property type="protein sequence ID" value="QFG03336.1"/>
    <property type="molecule type" value="Genomic_DNA"/>
</dbReference>
<gene>
    <name evidence="3" type="ORF">Tbon_08510</name>
</gene>
<evidence type="ECO:0000313" key="4">
    <source>
        <dbReference type="Proteomes" id="UP000326331"/>
    </source>
</evidence>
<accession>A0ABX6C4G2</accession>
<dbReference type="Gene3D" id="3.20.20.30">
    <property type="entry name" value="Luciferase-like domain"/>
    <property type="match status" value="1"/>
</dbReference>
<reference evidence="3 4" key="1">
    <citation type="submission" date="2019-10" db="EMBL/GenBank/DDBJ databases">
        <title>Thermopilla bonchosmolovskayae gen. nov., sp. nov., a moderately thermophilic Chloroflexi bacterium from a Chukotka hot spring (Arctic, Russia), representing a novel classis Thermopillaia, which include previously uncultivated lineage OLB14.</title>
        <authorList>
            <person name="Kochetkova T.V."/>
            <person name="Zayulina K.S."/>
            <person name="Zhigarkov V.S."/>
            <person name="Minaev N.V."/>
            <person name="Novikov A."/>
            <person name="Toshchakov S.V."/>
            <person name="Elcheninov A.G."/>
            <person name="Kublanov I.V."/>
        </authorList>
    </citation>
    <scope>NUCLEOTIDE SEQUENCE [LARGE SCALE GENOMIC DNA]</scope>
    <source>
        <strain evidence="3 4">3753O</strain>
    </source>
</reference>
<dbReference type="InterPro" id="IPR050564">
    <property type="entry name" value="F420-G6PD/mer"/>
</dbReference>
<evidence type="ECO:0000313" key="3">
    <source>
        <dbReference type="EMBL" id="QFG03336.1"/>
    </source>
</evidence>
<dbReference type="PANTHER" id="PTHR43244:SF1">
    <property type="entry name" value="5,10-METHYLENETETRAHYDROMETHANOPTERIN REDUCTASE"/>
    <property type="match status" value="1"/>
</dbReference>
<evidence type="ECO:0000256" key="1">
    <source>
        <dbReference type="ARBA" id="ARBA00023002"/>
    </source>
</evidence>
<name>A0ABX6C4G2_9CHLR</name>
<dbReference type="InterPro" id="IPR036661">
    <property type="entry name" value="Luciferase-like_sf"/>
</dbReference>
<feature type="domain" description="Luciferase-like" evidence="2">
    <location>
        <begin position="21"/>
        <end position="290"/>
    </location>
</feature>
<dbReference type="InterPro" id="IPR011251">
    <property type="entry name" value="Luciferase-like_dom"/>
</dbReference>
<protein>
    <submittedName>
        <fullName evidence="3">LLM class flavin-dependent oxidoreductase</fullName>
    </submittedName>
</protein>
<keyword evidence="4" id="KW-1185">Reference proteome</keyword>
<organism evidence="3 4">
    <name type="scientific">Tepidiforma bonchosmolovskayae</name>
    <dbReference type="NCBI Taxonomy" id="2601677"/>
    <lineage>
        <taxon>Bacteria</taxon>
        <taxon>Bacillati</taxon>
        <taxon>Chloroflexota</taxon>
        <taxon>Tepidiformia</taxon>
        <taxon>Tepidiformales</taxon>
        <taxon>Tepidiformaceae</taxon>
        <taxon>Tepidiforma</taxon>
    </lineage>
</organism>
<dbReference type="Proteomes" id="UP000326331">
    <property type="component" value="Chromosome"/>
</dbReference>
<sequence>MLRRPLPVHGVTVGVHIVARTAPELVDGIVAAEQAGVECAWLTVGGLAPDPFAVFGAAAMRTSRIKFGTSIVPTFPRHPLAMAQGAAAVDALAPGRLRLGVGPSHKPVIEGTWGIPFERPLEHLREYLTILKAILGTGSIAFEGKRLIARGSIGGPTGVTVMASALRANGFRLCGELADGAISWVCPLPYLRDVAIPAIRQGAEKAGRTPPPLVAHIPVVVSEDADAVREGARRQIGIYPRVPFYQQMFADAGFPEALEGQLSDRMIDALVVHGSAEAVKARLREAPAFGAGEILAMPILPPGDREALPRTLAALGELAAE</sequence>
<keyword evidence="1" id="KW-0560">Oxidoreductase</keyword>
<dbReference type="SUPFAM" id="SSF51679">
    <property type="entry name" value="Bacterial luciferase-like"/>
    <property type="match status" value="1"/>
</dbReference>
<dbReference type="PANTHER" id="PTHR43244">
    <property type="match status" value="1"/>
</dbReference>